<name>A0A6I1MRP5_9CLOT</name>
<feature type="transmembrane region" description="Helical" evidence="1">
    <location>
        <begin position="147"/>
        <end position="166"/>
    </location>
</feature>
<keyword evidence="1" id="KW-1133">Transmembrane helix</keyword>
<evidence type="ECO:0000313" key="4">
    <source>
        <dbReference type="Proteomes" id="UP000430345"/>
    </source>
</evidence>
<feature type="transmembrane region" description="Helical" evidence="1">
    <location>
        <begin position="20"/>
        <end position="44"/>
    </location>
</feature>
<dbReference type="PANTHER" id="PTHR36834">
    <property type="entry name" value="MEMBRANE PROTEIN-RELATED"/>
    <property type="match status" value="1"/>
</dbReference>
<organism evidence="3 4">
    <name type="scientific">Clostridium tarantellae</name>
    <dbReference type="NCBI Taxonomy" id="39493"/>
    <lineage>
        <taxon>Bacteria</taxon>
        <taxon>Bacillati</taxon>
        <taxon>Bacillota</taxon>
        <taxon>Clostridia</taxon>
        <taxon>Eubacteriales</taxon>
        <taxon>Clostridiaceae</taxon>
        <taxon>Clostridium</taxon>
    </lineage>
</organism>
<dbReference type="EMBL" id="WHJC01000342">
    <property type="protein sequence ID" value="MPQ44867.1"/>
    <property type="molecule type" value="Genomic_DNA"/>
</dbReference>
<dbReference type="Proteomes" id="UP000430345">
    <property type="component" value="Unassembled WGS sequence"/>
</dbReference>
<keyword evidence="1" id="KW-0472">Membrane</keyword>
<evidence type="ECO:0000259" key="2">
    <source>
        <dbReference type="Pfam" id="PF04892"/>
    </source>
</evidence>
<dbReference type="PANTHER" id="PTHR36834:SF1">
    <property type="entry name" value="INTEGRAL MEMBRANE PROTEIN"/>
    <property type="match status" value="1"/>
</dbReference>
<protein>
    <recommendedName>
        <fullName evidence="2">VanZ-like domain-containing protein</fullName>
    </recommendedName>
</protein>
<comment type="caution">
    <text evidence="3">The sequence shown here is derived from an EMBL/GenBank/DDBJ whole genome shotgun (WGS) entry which is preliminary data.</text>
</comment>
<proteinExistence type="predicted"/>
<evidence type="ECO:0000256" key="1">
    <source>
        <dbReference type="SAM" id="Phobius"/>
    </source>
</evidence>
<dbReference type="AlphaFoldDB" id="A0A6I1MRP5"/>
<gene>
    <name evidence="3" type="ORF">GBZ86_14090</name>
</gene>
<feature type="transmembrane region" description="Helical" evidence="1">
    <location>
        <begin position="172"/>
        <end position="189"/>
    </location>
</feature>
<dbReference type="OrthoDB" id="9805025at2"/>
<dbReference type="InterPro" id="IPR006976">
    <property type="entry name" value="VanZ-like"/>
</dbReference>
<sequence length="203" mass="23327">MLIRGKAMIKSLYFMLGDTFLQNISKVLIITIPLYLIFLIFKFFSKKNTKIKISKSIGEFIFLGYIVAVLVVTDIILIRTSDFSMFYEYGSRTIETTFKGIMINPSLEQVLVTLELGLNNVLLFIPFGILFPLICLNSQKRFLKTMLWALIFGISIEALQTLSGTFNHIDDILWNMLGVIVGYGFYMLANKLFKIYTPFNHNN</sequence>
<dbReference type="InterPro" id="IPR053150">
    <property type="entry name" value="Teicoplanin_resist-assoc"/>
</dbReference>
<reference evidence="3 4" key="1">
    <citation type="submission" date="2019-10" db="EMBL/GenBank/DDBJ databases">
        <title>The Genome Sequence of Clostridium tarantellae Isolated from Fish Brain.</title>
        <authorList>
            <person name="Bano L."/>
            <person name="Kiel M."/>
            <person name="Sales G."/>
            <person name="Doxey A.C."/>
            <person name="Mansfield M.J."/>
            <person name="Schiavone M."/>
            <person name="Rossetto O."/>
            <person name="Pirazzini M."/>
            <person name="Dobrindt U."/>
            <person name="Montecucco C."/>
        </authorList>
    </citation>
    <scope>NUCLEOTIDE SEQUENCE [LARGE SCALE GENOMIC DNA]</scope>
    <source>
        <strain evidence="3 4">DSM 3997</strain>
    </source>
</reference>
<feature type="domain" description="VanZ-like" evidence="2">
    <location>
        <begin position="62"/>
        <end position="189"/>
    </location>
</feature>
<accession>A0A6I1MRP5</accession>
<feature type="transmembrane region" description="Helical" evidence="1">
    <location>
        <begin position="116"/>
        <end position="135"/>
    </location>
</feature>
<dbReference type="Pfam" id="PF04892">
    <property type="entry name" value="VanZ"/>
    <property type="match status" value="1"/>
</dbReference>
<feature type="transmembrane region" description="Helical" evidence="1">
    <location>
        <begin position="56"/>
        <end position="78"/>
    </location>
</feature>
<keyword evidence="4" id="KW-1185">Reference proteome</keyword>
<evidence type="ECO:0000313" key="3">
    <source>
        <dbReference type="EMBL" id="MPQ44867.1"/>
    </source>
</evidence>
<keyword evidence="1" id="KW-0812">Transmembrane</keyword>